<dbReference type="GO" id="GO:0031080">
    <property type="term" value="C:nuclear pore outer ring"/>
    <property type="evidence" value="ECO:0007669"/>
    <property type="project" value="TreeGrafter"/>
</dbReference>
<feature type="region of interest" description="Disordered" evidence="10">
    <location>
        <begin position="942"/>
        <end position="964"/>
    </location>
</feature>
<dbReference type="GO" id="GO:0006606">
    <property type="term" value="P:protein import into nucleus"/>
    <property type="evidence" value="ECO:0007669"/>
    <property type="project" value="TreeGrafter"/>
</dbReference>
<keyword evidence="6 9" id="KW-0906">Nuclear pore complex</keyword>
<dbReference type="Gene3D" id="1.10.3450.20">
    <property type="match status" value="1"/>
</dbReference>
<dbReference type="Gene3D" id="1.20.190.50">
    <property type="match status" value="1"/>
</dbReference>
<dbReference type="PANTHER" id="PTHR13003">
    <property type="entry name" value="NUP107-RELATED"/>
    <property type="match status" value="1"/>
</dbReference>
<dbReference type="EMBL" id="JAPXFL010000009">
    <property type="protein sequence ID" value="KAK9501224.1"/>
    <property type="molecule type" value="Genomic_DNA"/>
</dbReference>
<comment type="subcellular location">
    <subcellularLocation>
        <location evidence="9">Nucleus</location>
        <location evidence="9">Nuclear pore complex</location>
    </subcellularLocation>
    <subcellularLocation>
        <location evidence="9">Nucleus membrane</location>
    </subcellularLocation>
</comment>
<dbReference type="GO" id="GO:0017056">
    <property type="term" value="F:structural constituent of nuclear pore"/>
    <property type="evidence" value="ECO:0007669"/>
    <property type="project" value="UniProtKB-UniRule"/>
</dbReference>
<evidence type="ECO:0000256" key="3">
    <source>
        <dbReference type="ARBA" id="ARBA00022816"/>
    </source>
</evidence>
<name>A0AAW1CUB5_9HEMI</name>
<feature type="compositionally biased region" description="Polar residues" evidence="10">
    <location>
        <begin position="942"/>
        <end position="953"/>
    </location>
</feature>
<dbReference type="GO" id="GO:0006406">
    <property type="term" value="P:mRNA export from nucleus"/>
    <property type="evidence" value="ECO:0007669"/>
    <property type="project" value="TreeGrafter"/>
</dbReference>
<organism evidence="11 12">
    <name type="scientific">Rhynocoris fuscipes</name>
    <dbReference type="NCBI Taxonomy" id="488301"/>
    <lineage>
        <taxon>Eukaryota</taxon>
        <taxon>Metazoa</taxon>
        <taxon>Ecdysozoa</taxon>
        <taxon>Arthropoda</taxon>
        <taxon>Hexapoda</taxon>
        <taxon>Insecta</taxon>
        <taxon>Pterygota</taxon>
        <taxon>Neoptera</taxon>
        <taxon>Paraneoptera</taxon>
        <taxon>Hemiptera</taxon>
        <taxon>Heteroptera</taxon>
        <taxon>Panheteroptera</taxon>
        <taxon>Cimicomorpha</taxon>
        <taxon>Reduviidae</taxon>
        <taxon>Harpactorinae</taxon>
        <taxon>Harpactorini</taxon>
        <taxon>Rhynocoris</taxon>
    </lineage>
</organism>
<evidence type="ECO:0000256" key="10">
    <source>
        <dbReference type="SAM" id="MobiDB-lite"/>
    </source>
</evidence>
<dbReference type="GO" id="GO:0000973">
    <property type="term" value="P:post-transcriptional tethering of RNA polymerase II gene DNA at nuclear periphery"/>
    <property type="evidence" value="ECO:0007669"/>
    <property type="project" value="TreeGrafter"/>
</dbReference>
<keyword evidence="5 9" id="KW-0811">Translocation</keyword>
<keyword evidence="12" id="KW-1185">Reference proteome</keyword>
<comment type="function">
    <text evidence="9">Functions as a component of the nuclear pore complex (NPC).</text>
</comment>
<evidence type="ECO:0000256" key="9">
    <source>
        <dbReference type="RuleBase" id="RU365072"/>
    </source>
</evidence>
<keyword evidence="4" id="KW-0653">Protein transport</keyword>
<dbReference type="GO" id="GO:0031965">
    <property type="term" value="C:nuclear membrane"/>
    <property type="evidence" value="ECO:0007669"/>
    <property type="project" value="UniProtKB-SubCell"/>
</dbReference>
<reference evidence="11 12" key="1">
    <citation type="submission" date="2022-12" db="EMBL/GenBank/DDBJ databases">
        <title>Chromosome-level genome assembly of true bugs.</title>
        <authorList>
            <person name="Ma L."/>
            <person name="Li H."/>
        </authorList>
    </citation>
    <scope>NUCLEOTIDE SEQUENCE [LARGE SCALE GENOMIC DNA]</scope>
    <source>
        <strain evidence="11">Lab_2022b</strain>
    </source>
</reference>
<dbReference type="Pfam" id="PF04121">
    <property type="entry name" value="Nup84_Nup100"/>
    <property type="match status" value="1"/>
</dbReference>
<evidence type="ECO:0000313" key="11">
    <source>
        <dbReference type="EMBL" id="KAK9501224.1"/>
    </source>
</evidence>
<feature type="region of interest" description="Disordered" evidence="10">
    <location>
        <begin position="894"/>
        <end position="923"/>
    </location>
</feature>
<evidence type="ECO:0000256" key="8">
    <source>
        <dbReference type="ARBA" id="ARBA00023242"/>
    </source>
</evidence>
<protein>
    <recommendedName>
        <fullName evidence="9">Nuclear pore complex protein</fullName>
    </recommendedName>
</protein>
<keyword evidence="2 9" id="KW-0813">Transport</keyword>
<proteinExistence type="inferred from homology"/>
<dbReference type="PANTHER" id="PTHR13003:SF2">
    <property type="entry name" value="NUCLEAR PORE COMPLEX PROTEIN NUP107"/>
    <property type="match status" value="1"/>
</dbReference>
<comment type="caution">
    <text evidence="11">The sequence shown here is derived from an EMBL/GenBank/DDBJ whole genome shotgun (WGS) entry which is preliminary data.</text>
</comment>
<keyword evidence="8 9" id="KW-0539">Nucleus</keyword>
<evidence type="ECO:0000313" key="12">
    <source>
        <dbReference type="Proteomes" id="UP001461498"/>
    </source>
</evidence>
<sequence length="964" mass="111557">MSQDTLGNSLRLLDDALNIPPSSVFRWNKGKTLKFSTSSHISETTRLPHHVERDKHLKIRKSDIQDLSVTIFPDEELSLLDSSVTVTEALPFASIRILESLFKQFQSIYQTSGNTQYIFEAISSIIELITNTISTIWSGKDLTDKMDNSIKWLLDELNTWRLVHALYKDRTTLRADADAMEISHMIHHPSSEKEIVADFYYNDRSVREAQLVVDWLELCFRHENELTLQPSIAHYTDKTVAWENTLHHLNCGSSNFDVSSNIVASLDPDCVFREDGRTLHYLDNVNDNRLMKQMFREIRSGQLEKAQQLCIHCGQEWRAALLEGWRLFHDPNYSTDTIHSTIGELNSKRKCRTKREILPVEGNPNRDIWKICAWDMCEDPLTSPEERGVMGALCGHLPSLIPLCGTWEDQLWAYTKVSIDVAVEQQLRQVSLKNYRPLEDNYWSNLRSMEKIMKEISQKDEQPSRKLQELIILDKCDELINTCSSWLEDRKESSDPQFLRYMCHLVLILRAVGRPGPAYLSDRVICAYIKVLMKTGDSDLVAYYCSLLPEEEQIDLYSSFMERITDTKNRAECLAAAEKYDLNIPSITEKVVHNVRMRKNESEIETDATLVIDVTDDDREKISALDWMVYYPHQRAESIWECNALIRTFIAQGKISAARLAFNRIPSDSIELILQQYCKVDTEQVTVDRGSFPPKVDAAIKEYLCYKAYLDAQEGFSRWFHEFYNSKPKDPPKYDGNDFTEKVAHEHRLNRYKEEYNRWKSNMLHETKTIKALLFNIITFPDDGWLVDDYKEDETRQDNMRRLRGLCIPQVFMLLHKVLHSMELYEEAIDLVTLLMDESNRFYNIFNRTQLSDITMKIAESCDAILAITKDPLGWEGGDPIDMVDDQDAEDQDLIASSQDKQSQAQNIDTTLEEIPGVGDNDSILEEEELITAWAKMAESNLSRSHSMQSFKEQNNEDESDSDL</sequence>
<evidence type="ECO:0000256" key="5">
    <source>
        <dbReference type="ARBA" id="ARBA00023010"/>
    </source>
</evidence>
<keyword evidence="3" id="KW-0509">mRNA transport</keyword>
<feature type="compositionally biased region" description="Polar residues" evidence="10">
    <location>
        <begin position="895"/>
        <end position="910"/>
    </location>
</feature>
<accession>A0AAW1CUB5</accession>
<keyword evidence="7 9" id="KW-0472">Membrane</keyword>
<dbReference type="InterPro" id="IPR007252">
    <property type="entry name" value="Nup84/Nup107"/>
</dbReference>
<comment type="subunit">
    <text evidence="9">Part of the nuclear pore complex (NPC).</text>
</comment>
<dbReference type="Proteomes" id="UP001461498">
    <property type="component" value="Unassembled WGS sequence"/>
</dbReference>
<dbReference type="FunFam" id="1.10.3450.20:FF:000001">
    <property type="entry name" value="Nuclear pore complex protein"/>
    <property type="match status" value="1"/>
</dbReference>
<gene>
    <name evidence="11" type="ORF">O3M35_011978</name>
</gene>
<evidence type="ECO:0000256" key="4">
    <source>
        <dbReference type="ARBA" id="ARBA00022927"/>
    </source>
</evidence>
<evidence type="ECO:0000256" key="7">
    <source>
        <dbReference type="ARBA" id="ARBA00023136"/>
    </source>
</evidence>
<evidence type="ECO:0000256" key="2">
    <source>
        <dbReference type="ARBA" id="ARBA00022448"/>
    </source>
</evidence>
<evidence type="ECO:0000256" key="1">
    <source>
        <dbReference type="ARBA" id="ARBA00009510"/>
    </source>
</evidence>
<evidence type="ECO:0000256" key="6">
    <source>
        <dbReference type="ARBA" id="ARBA00023132"/>
    </source>
</evidence>
<comment type="similarity">
    <text evidence="1 9">Belongs to the nucleoporin Nup84/Nup107 family.</text>
</comment>
<dbReference type="AlphaFoldDB" id="A0AAW1CUB5"/>